<reference evidence="10 11" key="1">
    <citation type="submission" date="2024-02" db="EMBL/GenBank/DDBJ databases">
        <authorList>
            <person name="Vignale AGUSTIN F."/>
            <person name="Sosa J E."/>
            <person name="Modenutti C."/>
        </authorList>
    </citation>
    <scope>NUCLEOTIDE SEQUENCE [LARGE SCALE GENOMIC DNA]</scope>
</reference>
<dbReference type="PANTHER" id="PTHR32285">
    <property type="entry name" value="PROTEIN TRICHOME BIREFRINGENCE-LIKE 9-RELATED"/>
    <property type="match status" value="1"/>
</dbReference>
<comment type="subcellular location">
    <subcellularLocation>
        <location evidence="1">Membrane</location>
        <topology evidence="1">Single-pass membrane protein</topology>
    </subcellularLocation>
</comment>
<dbReference type="GO" id="GO:0016020">
    <property type="term" value="C:membrane"/>
    <property type="evidence" value="ECO:0007669"/>
    <property type="project" value="UniProtKB-SubCell"/>
</dbReference>
<organism evidence="10 11">
    <name type="scientific">Ilex paraguariensis</name>
    <name type="common">yerba mate</name>
    <dbReference type="NCBI Taxonomy" id="185542"/>
    <lineage>
        <taxon>Eukaryota</taxon>
        <taxon>Viridiplantae</taxon>
        <taxon>Streptophyta</taxon>
        <taxon>Embryophyta</taxon>
        <taxon>Tracheophyta</taxon>
        <taxon>Spermatophyta</taxon>
        <taxon>Magnoliopsida</taxon>
        <taxon>eudicotyledons</taxon>
        <taxon>Gunneridae</taxon>
        <taxon>Pentapetalae</taxon>
        <taxon>asterids</taxon>
        <taxon>campanulids</taxon>
        <taxon>Aquifoliales</taxon>
        <taxon>Aquifoliaceae</taxon>
        <taxon>Ilex</taxon>
    </lineage>
</organism>
<dbReference type="Pfam" id="PF13839">
    <property type="entry name" value="PC-Esterase"/>
    <property type="match status" value="2"/>
</dbReference>
<accession>A0ABC8UJC5</accession>
<evidence type="ECO:0000256" key="6">
    <source>
        <dbReference type="ARBA" id="ARBA00023136"/>
    </source>
</evidence>
<keyword evidence="11" id="KW-1185">Reference proteome</keyword>
<keyword evidence="4" id="KW-0735">Signal-anchor</keyword>
<evidence type="ECO:0008006" key="12">
    <source>
        <dbReference type="Google" id="ProtNLM"/>
    </source>
</evidence>
<evidence type="ECO:0000259" key="9">
    <source>
        <dbReference type="Pfam" id="PF14416"/>
    </source>
</evidence>
<dbReference type="InterPro" id="IPR026057">
    <property type="entry name" value="TBL_C"/>
</dbReference>
<feature type="domain" description="Trichome birefringence-like N-terminal" evidence="9">
    <location>
        <begin position="25"/>
        <end position="77"/>
    </location>
</feature>
<evidence type="ECO:0000256" key="3">
    <source>
        <dbReference type="ARBA" id="ARBA00022692"/>
    </source>
</evidence>
<keyword evidence="5" id="KW-1133">Transmembrane helix</keyword>
<gene>
    <name evidence="10" type="ORF">ILEXP_LOCUS51170</name>
</gene>
<evidence type="ECO:0000256" key="1">
    <source>
        <dbReference type="ARBA" id="ARBA00004167"/>
    </source>
</evidence>
<keyword evidence="6" id="KW-0472">Membrane</keyword>
<feature type="domain" description="Trichome birefringence-like C-terminal" evidence="8">
    <location>
        <begin position="164"/>
        <end position="330"/>
    </location>
</feature>
<keyword evidence="7" id="KW-0732">Signal</keyword>
<dbReference type="Pfam" id="PF14416">
    <property type="entry name" value="PMR5N"/>
    <property type="match status" value="1"/>
</dbReference>
<dbReference type="Proteomes" id="UP001642360">
    <property type="component" value="Unassembled WGS sequence"/>
</dbReference>
<dbReference type="EMBL" id="CAUOFW020007946">
    <property type="protein sequence ID" value="CAK9181130.1"/>
    <property type="molecule type" value="Genomic_DNA"/>
</dbReference>
<proteinExistence type="inferred from homology"/>
<evidence type="ECO:0000256" key="5">
    <source>
        <dbReference type="ARBA" id="ARBA00022989"/>
    </source>
</evidence>
<dbReference type="PANTHER" id="PTHR32285:SF58">
    <property type="entry name" value="PROTEIN TRICHOME BIREFRINGENCE-LIKE 41"/>
    <property type="match status" value="1"/>
</dbReference>
<keyword evidence="3" id="KW-0812">Transmembrane</keyword>
<sequence length="333" mass="37852">MGLWVQYCSFSVLLIAVFQVVNAQNCDFYNGNWVADGSYPLYDPAACPFIEREFSCQKNGRPDKMYLQYRWQPQGCELPRFDAKGFLQKLKGKSVMFVGDSLSRNQFDAKGFLQKLKGKSVMFVGDSLSRNQFHSLVCLIYTAMPNIKYNQITQANVSTFEIPIDMLIFNTWHWWYRRAPGQPWDYIEVGGKIYKDMDRMVAFEKALTTWAGWVDSNIDPGRNMVFFQGISPTHYNGSDWNEPSSKACLGQEEPILGSTYAGVMPPAVAVLDKVLSTIQKPVKLLNITHLSQLRKDGHPSIYGFNGPTGMDCIHWCLAGVPDTWNQILYNAIL</sequence>
<feature type="chain" id="PRO_5044841465" description="Trichome birefringence-like N-terminal domain-containing protein" evidence="7">
    <location>
        <begin position="24"/>
        <end position="333"/>
    </location>
</feature>
<evidence type="ECO:0000313" key="10">
    <source>
        <dbReference type="EMBL" id="CAK9181130.1"/>
    </source>
</evidence>
<evidence type="ECO:0000259" key="8">
    <source>
        <dbReference type="Pfam" id="PF13839"/>
    </source>
</evidence>
<comment type="similarity">
    <text evidence="2">Belongs to the PC-esterase family. TBL subfamily.</text>
</comment>
<comment type="caution">
    <text evidence="10">The sequence shown here is derived from an EMBL/GenBank/DDBJ whole genome shotgun (WGS) entry which is preliminary data.</text>
</comment>
<feature type="domain" description="Trichome birefringence-like C-terminal" evidence="8">
    <location>
        <begin position="106"/>
        <end position="160"/>
    </location>
</feature>
<dbReference type="AlphaFoldDB" id="A0ABC8UJC5"/>
<evidence type="ECO:0000313" key="11">
    <source>
        <dbReference type="Proteomes" id="UP001642360"/>
    </source>
</evidence>
<protein>
    <recommendedName>
        <fullName evidence="12">Trichome birefringence-like N-terminal domain-containing protein</fullName>
    </recommendedName>
</protein>
<feature type="signal peptide" evidence="7">
    <location>
        <begin position="1"/>
        <end position="23"/>
    </location>
</feature>
<dbReference type="InterPro" id="IPR025846">
    <property type="entry name" value="TBL_N"/>
</dbReference>
<evidence type="ECO:0000256" key="4">
    <source>
        <dbReference type="ARBA" id="ARBA00022968"/>
    </source>
</evidence>
<name>A0ABC8UJC5_9AQUA</name>
<evidence type="ECO:0000256" key="7">
    <source>
        <dbReference type="SAM" id="SignalP"/>
    </source>
</evidence>
<dbReference type="InterPro" id="IPR029962">
    <property type="entry name" value="TBL"/>
</dbReference>
<evidence type="ECO:0000256" key="2">
    <source>
        <dbReference type="ARBA" id="ARBA00007727"/>
    </source>
</evidence>